<keyword evidence="4" id="KW-1185">Reference proteome</keyword>
<organism evidence="3 4">
    <name type="scientific">Achromobacter spanius</name>
    <dbReference type="NCBI Taxonomy" id="217203"/>
    <lineage>
        <taxon>Bacteria</taxon>
        <taxon>Pseudomonadati</taxon>
        <taxon>Pseudomonadota</taxon>
        <taxon>Betaproteobacteria</taxon>
        <taxon>Burkholderiales</taxon>
        <taxon>Alcaligenaceae</taxon>
        <taxon>Achromobacter</taxon>
    </lineage>
</organism>
<evidence type="ECO:0000259" key="2">
    <source>
        <dbReference type="Pfam" id="PF25583"/>
    </source>
</evidence>
<feature type="domain" description="WYL" evidence="1">
    <location>
        <begin position="161"/>
        <end position="232"/>
    </location>
</feature>
<evidence type="ECO:0000259" key="1">
    <source>
        <dbReference type="Pfam" id="PF13280"/>
    </source>
</evidence>
<dbReference type="InterPro" id="IPR051534">
    <property type="entry name" value="CBASS_pafABC_assoc_protein"/>
</dbReference>
<name>A0A2S0I1P5_9BURK</name>
<evidence type="ECO:0000313" key="3">
    <source>
        <dbReference type="EMBL" id="AVJ25925.1"/>
    </source>
</evidence>
<accession>A0A2S0I1P5</accession>
<dbReference type="RefSeq" id="WP_105237046.1">
    <property type="nucleotide sequence ID" value="NZ_CP023270.1"/>
</dbReference>
<dbReference type="EMBL" id="CP023270">
    <property type="protein sequence ID" value="AVJ25925.1"/>
    <property type="molecule type" value="Genomic_DNA"/>
</dbReference>
<gene>
    <name evidence="3" type="ORF">CLM73_01660</name>
</gene>
<feature type="domain" description="WCX" evidence="2">
    <location>
        <begin position="283"/>
        <end position="346"/>
    </location>
</feature>
<dbReference type="Pfam" id="PF25583">
    <property type="entry name" value="WCX"/>
    <property type="match status" value="1"/>
</dbReference>
<dbReference type="InterPro" id="IPR057727">
    <property type="entry name" value="WCX_dom"/>
</dbReference>
<dbReference type="OrthoDB" id="8648337at2"/>
<protein>
    <submittedName>
        <fullName evidence="3">WYL domain-containing protein</fullName>
    </submittedName>
</protein>
<dbReference type="Proteomes" id="UP000239477">
    <property type="component" value="Chromosome"/>
</dbReference>
<dbReference type="InterPro" id="IPR026881">
    <property type="entry name" value="WYL_dom"/>
</dbReference>
<dbReference type="PROSITE" id="PS52050">
    <property type="entry name" value="WYL"/>
    <property type="match status" value="1"/>
</dbReference>
<sequence length="350" mass="40179">MGHNQTLVDNLLRILPYVRNEETDAMAMGMGMAEIRDRLAALQNPVPGDKQIRRTLLKLDSVGSVGATRGKLWYSTLRRTDFHIQNMNANMAMAMCALKQVADRHLPAVVLDDLETTFDSAWRYLETHRSQPAIGPAHDWARKILRIDGTHPTVLPTVPAEVYRQVSGALYYNRKLSFRNTPFGEKAPADRLYVMTPLAMVDRAGVLYMVAWGARQPGRRFLFRMDRLSEVRLLDEAADPDPTFDLQDYVRREEALNFDPGEETRIRLHAAEPVLDDGRRQRHPLREFWLSADQVIDEDEHGFTLTATVRPSVMLWQLLHGHASSIEVLEPEVIRDRFAREARELARRYL</sequence>
<dbReference type="AlphaFoldDB" id="A0A2S0I1P5"/>
<dbReference type="PANTHER" id="PTHR34580">
    <property type="match status" value="1"/>
</dbReference>
<proteinExistence type="predicted"/>
<dbReference type="Pfam" id="PF13280">
    <property type="entry name" value="WYL"/>
    <property type="match status" value="1"/>
</dbReference>
<reference evidence="3 4" key="1">
    <citation type="submission" date="2017-09" db="EMBL/GenBank/DDBJ databases">
        <title>Genomic, metabolic, and phenotypic characteristics of bacterial isolates from the natural microbiome of the model nematode Caenorhabditis elegans.</title>
        <authorList>
            <person name="Zimmermann J."/>
            <person name="Obeng N."/>
            <person name="Yang W."/>
            <person name="Obeng O."/>
            <person name="Kissoyan K."/>
            <person name="Pees B."/>
            <person name="Dirksen P."/>
            <person name="Hoppner M."/>
            <person name="Franke A."/>
            <person name="Rosenstiel P."/>
            <person name="Leippe M."/>
            <person name="Dierking K."/>
            <person name="Kaleta C."/>
            <person name="Schulenburg H."/>
        </authorList>
    </citation>
    <scope>NUCLEOTIDE SEQUENCE [LARGE SCALE GENOMIC DNA]</scope>
    <source>
        <strain evidence="3 4">MYb73</strain>
    </source>
</reference>
<dbReference type="PANTHER" id="PTHR34580:SF1">
    <property type="entry name" value="PROTEIN PAFC"/>
    <property type="match status" value="1"/>
</dbReference>
<evidence type="ECO:0000313" key="4">
    <source>
        <dbReference type="Proteomes" id="UP000239477"/>
    </source>
</evidence>